<evidence type="ECO:0000256" key="1">
    <source>
        <dbReference type="ARBA" id="ARBA00000382"/>
    </source>
</evidence>
<evidence type="ECO:0000256" key="7">
    <source>
        <dbReference type="ARBA" id="ARBA00023316"/>
    </source>
</evidence>
<dbReference type="EMBL" id="CM000841">
    <property type="protein sequence ID" value="KRH45043.1"/>
    <property type="molecule type" value="Genomic_DNA"/>
</dbReference>
<protein>
    <recommendedName>
        <fullName evidence="3">glucan endo-1,3-beta-D-glucosidase</fullName>
        <ecNumber evidence="3">3.2.1.39</ecNumber>
    </recommendedName>
</protein>
<keyword evidence="5" id="KW-0119">Carbohydrate metabolism</keyword>
<dbReference type="OrthoDB" id="4473401at2759"/>
<dbReference type="SMR" id="A0A0R0IX71"/>
<dbReference type="PANTHER" id="PTHR31983:SF12">
    <property type="entry name" value="GLUCAN ENDO-1,3-BETA-D-GLUCOSIDASE"/>
    <property type="match status" value="1"/>
</dbReference>
<dbReference type="EnsemblPlants" id="KRH45043">
    <property type="protein sequence ID" value="KRH45043"/>
    <property type="gene ID" value="GLYMA_08G246000"/>
</dbReference>
<dbReference type="InterPro" id="IPR040720">
    <property type="entry name" value="GH81_C"/>
</dbReference>
<dbReference type="InterPro" id="IPR005200">
    <property type="entry name" value="Endo-beta-glucanase"/>
</dbReference>
<dbReference type="Gramene" id="KRH45043">
    <property type="protein sequence ID" value="KRH45043"/>
    <property type="gene ID" value="GLYMA_08G246000"/>
</dbReference>
<dbReference type="GO" id="GO:0052861">
    <property type="term" value="F:endo-1,3(4)-beta-glucanase activity"/>
    <property type="evidence" value="ECO:0007669"/>
    <property type="project" value="InterPro"/>
</dbReference>
<comment type="similarity">
    <text evidence="2">Belongs to the glycosyl hydrolase 81 family.</text>
</comment>
<evidence type="ECO:0000256" key="3">
    <source>
        <dbReference type="ARBA" id="ARBA00012780"/>
    </source>
</evidence>
<dbReference type="PaxDb" id="3847-GLYMA08G26980.1"/>
<evidence type="ECO:0000256" key="8">
    <source>
        <dbReference type="ARBA" id="ARBA00023326"/>
    </source>
</evidence>
<reference evidence="11" key="3">
    <citation type="submission" date="2018-07" db="EMBL/GenBank/DDBJ databases">
        <title>WGS assembly of Glycine max.</title>
        <authorList>
            <person name="Schmutz J."/>
            <person name="Cannon S."/>
            <person name="Schlueter J."/>
            <person name="Ma J."/>
            <person name="Mitros T."/>
            <person name="Nelson W."/>
            <person name="Hyten D."/>
            <person name="Song Q."/>
            <person name="Thelen J."/>
            <person name="Cheng J."/>
            <person name="Xu D."/>
            <person name="Hellsten U."/>
            <person name="May G."/>
            <person name="Yu Y."/>
            <person name="Sakurai T."/>
            <person name="Umezawa T."/>
            <person name="Bhattacharyya M."/>
            <person name="Sandhu D."/>
            <person name="Valliyodan B."/>
            <person name="Lindquist E."/>
            <person name="Peto M."/>
            <person name="Grant D."/>
            <person name="Shu S."/>
            <person name="Goodstein D."/>
            <person name="Barry K."/>
            <person name="Futrell-Griggs M."/>
            <person name="Abernathy B."/>
            <person name="Du J."/>
            <person name="Tian Z."/>
            <person name="Zhu L."/>
            <person name="Gill N."/>
            <person name="Joshi T."/>
            <person name="Libault M."/>
            <person name="Sethuraman A."/>
            <person name="Zhang X."/>
            <person name="Shinozaki K."/>
            <person name="Nguyen H."/>
            <person name="Wing R."/>
            <person name="Cregan P."/>
            <person name="Specht J."/>
            <person name="Grimwood J."/>
            <person name="Rokhsar D."/>
            <person name="Stacey G."/>
            <person name="Shoemaker R."/>
            <person name="Jackson S."/>
        </authorList>
    </citation>
    <scope>NUCLEOTIDE SEQUENCE</scope>
    <source>
        <tissue evidence="11">Callus</tissue>
    </source>
</reference>
<keyword evidence="4" id="KW-0378">Hydrolase</keyword>
<feature type="domain" description="Glycosyl hydrolase family 81 N-terminal" evidence="9">
    <location>
        <begin position="13"/>
        <end position="275"/>
    </location>
</feature>
<dbReference type="GO" id="GO:0000272">
    <property type="term" value="P:polysaccharide catabolic process"/>
    <property type="evidence" value="ECO:0007669"/>
    <property type="project" value="UniProtKB-KW"/>
</dbReference>
<keyword evidence="8" id="KW-0624">Polysaccharide degradation</keyword>
<keyword evidence="7" id="KW-0961">Cell wall biogenesis/degradation</keyword>
<evidence type="ECO:0000259" key="10">
    <source>
        <dbReference type="Pfam" id="PF17652"/>
    </source>
</evidence>
<dbReference type="EC" id="3.2.1.39" evidence="3"/>
<dbReference type="Pfam" id="PF03639">
    <property type="entry name" value="Glyco_hydro_81"/>
    <property type="match status" value="1"/>
</dbReference>
<evidence type="ECO:0000259" key="9">
    <source>
        <dbReference type="Pfam" id="PF03639"/>
    </source>
</evidence>
<evidence type="ECO:0000256" key="2">
    <source>
        <dbReference type="ARBA" id="ARBA00010730"/>
    </source>
</evidence>
<dbReference type="InParanoid" id="A0A0R0IX71"/>
<dbReference type="PANTHER" id="PTHR31983">
    <property type="entry name" value="ENDO-1,3(4)-BETA-GLUCANASE 1"/>
    <property type="match status" value="1"/>
</dbReference>
<dbReference type="AlphaFoldDB" id="A0A0R0IX71"/>
<evidence type="ECO:0000256" key="5">
    <source>
        <dbReference type="ARBA" id="ARBA00023277"/>
    </source>
</evidence>
<comment type="catalytic activity">
    <reaction evidence="1">
        <text>Hydrolysis of (1-&gt;3)-beta-D-glucosidic linkages in (1-&gt;3)-beta-D-glucans.</text>
        <dbReference type="EC" id="3.2.1.39"/>
    </reaction>
</comment>
<dbReference type="GO" id="GO:0042973">
    <property type="term" value="F:glucan endo-1,3-beta-D-glucosidase activity"/>
    <property type="evidence" value="ECO:0007669"/>
    <property type="project" value="UniProtKB-EC"/>
</dbReference>
<evidence type="ECO:0000256" key="4">
    <source>
        <dbReference type="ARBA" id="ARBA00022801"/>
    </source>
</evidence>
<evidence type="ECO:0000256" key="6">
    <source>
        <dbReference type="ARBA" id="ARBA00023295"/>
    </source>
</evidence>
<dbReference type="Proteomes" id="UP000008827">
    <property type="component" value="Chromosome 8"/>
</dbReference>
<feature type="domain" description="Glycosyl hydrolase family 81 C-terminal" evidence="10">
    <location>
        <begin position="281"/>
        <end position="627"/>
    </location>
</feature>
<gene>
    <name evidence="11" type="ORF">GLYMA_08G246000</name>
</gene>
<dbReference type="PROSITE" id="PS52008">
    <property type="entry name" value="GH81"/>
    <property type="match status" value="1"/>
</dbReference>
<dbReference type="Pfam" id="PF17652">
    <property type="entry name" value="Glyco_hydro81C"/>
    <property type="match status" value="1"/>
</dbReference>
<sequence length="631" mass="70788">LPNPSTYFSSNLVSSPLPTNSFFQNFALQNGTQAEYIHPYLIKTSNFSLSASCPLLLFTTAVLYQTFVADITISSTQTTSQNHVISSYSDLGVTLDIPSSNLRGSPYITASVTKPTSLSITTVRSIVSLCSNNKENTKYTLKLNNTQTWLIYTSSPIYLNHDAASNITSKHFLQCCLFPTSRVWQFSTSSALVTRSLSGNATLVKPFRVTYEWQKKGPGFLLTLAHPLHVKLLQYKKNHRMIVLRDFKYRSIDGDLVGVVGDSWLLKTDTIPVTWHSNKGVEKESHDEIVSALSKDVEALSSSPIATESSYYYGKLIGRAARLALIAEEVSSPNVIPTIQKFLKDSIEPWLDGTFQGNGFLYENKWGGLVTKQGSTDSGADFGFGVYNDHHYHLGYFLYGIAVLAKVDLQWGQKYKPQVYSLVSDFMNSGQKYNSHYPRLRCFDLYKLHSWTSGVTEFTDGRNQESTSEAVNAYYSAALVGLAYDDSNLVATGSTLLALEILAAQTWWHVKAEGNLYEEEFAKENKIVDALWANKRDSALWWAPATCRECRLGIEVLPLSPVTETLFYDADYVKELVEWTMPSLTSEGWKGMTYALQGIYDKETVLQNIRMLTGFDDGNSFTNLLWWIHSR</sequence>
<evidence type="ECO:0000313" key="13">
    <source>
        <dbReference type="Proteomes" id="UP000008827"/>
    </source>
</evidence>
<reference evidence="11 12" key="1">
    <citation type="journal article" date="2010" name="Nature">
        <title>Genome sequence of the palaeopolyploid soybean.</title>
        <authorList>
            <person name="Schmutz J."/>
            <person name="Cannon S.B."/>
            <person name="Schlueter J."/>
            <person name="Ma J."/>
            <person name="Mitros T."/>
            <person name="Nelson W."/>
            <person name="Hyten D.L."/>
            <person name="Song Q."/>
            <person name="Thelen J.J."/>
            <person name="Cheng J."/>
            <person name="Xu D."/>
            <person name="Hellsten U."/>
            <person name="May G.D."/>
            <person name="Yu Y."/>
            <person name="Sakurai T."/>
            <person name="Umezawa T."/>
            <person name="Bhattacharyya M.K."/>
            <person name="Sandhu D."/>
            <person name="Valliyodan B."/>
            <person name="Lindquist E."/>
            <person name="Peto M."/>
            <person name="Grant D."/>
            <person name="Shu S."/>
            <person name="Goodstein D."/>
            <person name="Barry K."/>
            <person name="Futrell-Griggs M."/>
            <person name="Abernathy B."/>
            <person name="Du J."/>
            <person name="Tian Z."/>
            <person name="Zhu L."/>
            <person name="Gill N."/>
            <person name="Joshi T."/>
            <person name="Libault M."/>
            <person name="Sethuraman A."/>
            <person name="Zhang X.-C."/>
            <person name="Shinozaki K."/>
            <person name="Nguyen H.T."/>
            <person name="Wing R.A."/>
            <person name="Cregan P."/>
            <person name="Specht J."/>
            <person name="Grimwood J."/>
            <person name="Rokhsar D."/>
            <person name="Stacey G."/>
            <person name="Shoemaker R.C."/>
            <person name="Jackson S.A."/>
        </authorList>
    </citation>
    <scope>NUCLEOTIDE SEQUENCE [LARGE SCALE GENOMIC DNA]</scope>
    <source>
        <strain evidence="12">cv. Williams 82</strain>
        <tissue evidence="11">Callus</tissue>
    </source>
</reference>
<feature type="non-terminal residue" evidence="11">
    <location>
        <position position="1"/>
    </location>
</feature>
<name>A0A0R0IX71_SOYBN</name>
<evidence type="ECO:0000313" key="11">
    <source>
        <dbReference type="EMBL" id="KRH45043.1"/>
    </source>
</evidence>
<proteinExistence type="inferred from homology"/>
<dbReference type="InterPro" id="IPR040451">
    <property type="entry name" value="GH81_N"/>
</dbReference>
<reference evidence="12" key="2">
    <citation type="submission" date="2018-02" db="UniProtKB">
        <authorList>
            <consortium name="EnsemblPlants"/>
        </authorList>
    </citation>
    <scope>IDENTIFICATION</scope>
    <source>
        <strain evidence="12">Williams 82</strain>
    </source>
</reference>
<keyword evidence="13" id="KW-1185">Reference proteome</keyword>
<accession>A0A0R0IX71</accession>
<dbReference type="Gene3D" id="2.70.98.30">
    <property type="entry name" value="Golgi alpha-mannosidase II, domain 4"/>
    <property type="match status" value="1"/>
</dbReference>
<dbReference type="GO" id="GO:0071555">
    <property type="term" value="P:cell wall organization"/>
    <property type="evidence" value="ECO:0007669"/>
    <property type="project" value="UniProtKB-KW"/>
</dbReference>
<keyword evidence="6" id="KW-0326">Glycosidase</keyword>
<evidence type="ECO:0000313" key="12">
    <source>
        <dbReference type="EnsemblPlants" id="KRH45043"/>
    </source>
</evidence>
<organism evidence="11">
    <name type="scientific">Glycine max</name>
    <name type="common">Soybean</name>
    <name type="synonym">Glycine hispida</name>
    <dbReference type="NCBI Taxonomy" id="3847"/>
    <lineage>
        <taxon>Eukaryota</taxon>
        <taxon>Viridiplantae</taxon>
        <taxon>Streptophyta</taxon>
        <taxon>Embryophyta</taxon>
        <taxon>Tracheophyta</taxon>
        <taxon>Spermatophyta</taxon>
        <taxon>Magnoliopsida</taxon>
        <taxon>eudicotyledons</taxon>
        <taxon>Gunneridae</taxon>
        <taxon>Pentapetalae</taxon>
        <taxon>rosids</taxon>
        <taxon>fabids</taxon>
        <taxon>Fabales</taxon>
        <taxon>Fabaceae</taxon>
        <taxon>Papilionoideae</taxon>
        <taxon>50 kb inversion clade</taxon>
        <taxon>NPAAA clade</taxon>
        <taxon>indigoferoid/millettioid clade</taxon>
        <taxon>Phaseoleae</taxon>
        <taxon>Glycine</taxon>
        <taxon>Glycine subgen. Soja</taxon>
    </lineage>
</organism>